<geneLocation type="plasmid" evidence="2 3">
    <name>pDAETH-1</name>
</geneLocation>
<dbReference type="Proteomes" id="UP001064971">
    <property type="component" value="Plasmid pDAETH-1"/>
</dbReference>
<evidence type="ECO:0000313" key="2">
    <source>
        <dbReference type="EMBL" id="BDP43355.1"/>
    </source>
</evidence>
<evidence type="ECO:0000256" key="1">
    <source>
        <dbReference type="SAM" id="SignalP"/>
    </source>
</evidence>
<keyword evidence="2" id="KW-0614">Plasmid</keyword>
<name>A0ABN6RJ09_9DEIO</name>
<keyword evidence="1" id="KW-0732">Signal</keyword>
<reference evidence="2" key="1">
    <citation type="submission" date="2022-07" db="EMBL/GenBank/DDBJ databases">
        <title>Complete Genome Sequence of the Radioresistant Bacterium Deinococcus aetherius ST0316, Isolated from the Air Dust collected in Lower Stratosphere above Japan.</title>
        <authorList>
            <person name="Satoh K."/>
            <person name="Hagiwara K."/>
            <person name="Katsumata K."/>
            <person name="Kubo A."/>
            <person name="Yokobori S."/>
            <person name="Yamagishi A."/>
            <person name="Oono Y."/>
            <person name="Narumi I."/>
        </authorList>
    </citation>
    <scope>NUCLEOTIDE SEQUENCE</scope>
    <source>
        <strain evidence="2">ST0316</strain>
        <plasmid evidence="2">pDAETH-1</plasmid>
    </source>
</reference>
<feature type="signal peptide" evidence="1">
    <location>
        <begin position="1"/>
        <end position="18"/>
    </location>
</feature>
<evidence type="ECO:0000313" key="3">
    <source>
        <dbReference type="Proteomes" id="UP001064971"/>
    </source>
</evidence>
<protein>
    <submittedName>
        <fullName evidence="2">Uncharacterized protein</fullName>
    </submittedName>
</protein>
<keyword evidence="3" id="KW-1185">Reference proteome</keyword>
<gene>
    <name evidence="2" type="ORF">DAETH_33240</name>
</gene>
<dbReference type="EMBL" id="AP026561">
    <property type="protein sequence ID" value="BDP43355.1"/>
    <property type="molecule type" value="Genomic_DNA"/>
</dbReference>
<sequence>MGRRSVLLILSTLATAHALPPADCSQYVFVRPTSLSYLSLPQFPNEAETVAIDFLEPQGAAKPVSLCGFTFKPDVVNRVLTVSAPRLSKFSTLFREKTKAASKIFLENAYRGAGGSVPIEDSYVVFDPASYVLTFQLPRYQQAPSRFTVGVKVDGGPIQPLYFNRKVQKVNVLRTARVVDIYAKGGPNDSVSWQRVRMDLKGAVIEMYRQATFPTR</sequence>
<dbReference type="RefSeq" id="WP_264777839.1">
    <property type="nucleotide sequence ID" value="NZ_AP026561.1"/>
</dbReference>
<accession>A0ABN6RJ09</accession>
<organism evidence="2 3">
    <name type="scientific">Deinococcus aetherius</name>
    <dbReference type="NCBI Taxonomy" id="200252"/>
    <lineage>
        <taxon>Bacteria</taxon>
        <taxon>Thermotogati</taxon>
        <taxon>Deinococcota</taxon>
        <taxon>Deinococci</taxon>
        <taxon>Deinococcales</taxon>
        <taxon>Deinococcaceae</taxon>
        <taxon>Deinococcus</taxon>
    </lineage>
</organism>
<proteinExistence type="predicted"/>
<feature type="chain" id="PRO_5047395531" evidence="1">
    <location>
        <begin position="19"/>
        <end position="216"/>
    </location>
</feature>